<comment type="caution">
    <text evidence="3">The sequence shown here is derived from an EMBL/GenBank/DDBJ whole genome shotgun (WGS) entry which is preliminary data.</text>
</comment>
<organism evidence="3 4">
    <name type="scientific">Paenibacillus whitsoniae</name>
    <dbReference type="NCBI Taxonomy" id="2496558"/>
    <lineage>
        <taxon>Bacteria</taxon>
        <taxon>Bacillati</taxon>
        <taxon>Bacillota</taxon>
        <taxon>Bacilli</taxon>
        <taxon>Bacillales</taxon>
        <taxon>Paenibacillaceae</taxon>
        <taxon>Paenibacillus</taxon>
    </lineage>
</organism>
<dbReference type="InterPro" id="IPR011432">
    <property type="entry name" value="Shr-like_HID"/>
</dbReference>
<dbReference type="InterPro" id="IPR001119">
    <property type="entry name" value="SLH_dom"/>
</dbReference>
<dbReference type="PANTHER" id="PTHR43308:SF5">
    <property type="entry name" value="S-LAYER PROTEIN _ PEPTIDOGLYCAN ENDO-BETA-N-ACETYLGLUCOSAMINIDASE"/>
    <property type="match status" value="1"/>
</dbReference>
<dbReference type="InterPro" id="IPR025883">
    <property type="entry name" value="Cadherin-like_domain"/>
</dbReference>
<feature type="domain" description="SLH" evidence="2">
    <location>
        <begin position="376"/>
        <end position="439"/>
    </location>
</feature>
<dbReference type="SUPFAM" id="SSF49373">
    <property type="entry name" value="Invasin/intimin cell-adhesion fragments"/>
    <property type="match status" value="1"/>
</dbReference>
<evidence type="ECO:0000259" key="2">
    <source>
        <dbReference type="PROSITE" id="PS51272"/>
    </source>
</evidence>
<dbReference type="AlphaFoldDB" id="A0A430J7N1"/>
<dbReference type="Pfam" id="PF07550">
    <property type="entry name" value="Shr-like_HID"/>
    <property type="match status" value="1"/>
</dbReference>
<feature type="domain" description="SLH" evidence="2">
    <location>
        <begin position="440"/>
        <end position="499"/>
    </location>
</feature>
<dbReference type="PANTHER" id="PTHR43308">
    <property type="entry name" value="OUTER MEMBRANE PROTEIN ALPHA-RELATED"/>
    <property type="match status" value="1"/>
</dbReference>
<sequence length="565" mass="59531">MDYAIDAGNIVFYAGKLQTGRHTLIITASGYADATVIQDVNALSANAALSSLNLSDVTLDQTVSGNVYVYTAAVTNDVSVTTVTYTTADSHATAVLKLNGVPVNNPVPLSVGSNVISVVVTAQDGTMKSYSVTVTRAGSSNAALSLLNLSDITLDQTVSANTYAYTATVPNSVTLTTATYTTTDIHATAVMSLNGEPVNNPISLNVGSNIINFVVTAQDGTAKTYTVSVTREPQLVTAITVSSTSTTMYVGDTLQFGANAAPDNATDKTVIWSVVPSTGIATINDDGVLVATQAGIVTVQATAHDGSGVVGSSVVTIDTRSSNDDIQPAIPKLETVPSPSPTPNRGTDVFNSDVVKGDSNVVKNIETRIQEANKASDAVNPSDTKGHWAERTITTFVKLHVIDGYDDGTFKPDGNITRAEFAVILNRVFDLKGGDNPSTTLKDIDRHWAKDALKKLQDAGVIGGYDDDTFKPDNTITREEMVIMLSRVVNLNNLEKDATKGNFTDLKDSYAANEIKALAQAGVISGEADGKFDAERNATRAEALQIILKALELNPQLKTLLDSLN</sequence>
<dbReference type="SMART" id="SM00635">
    <property type="entry name" value="BID_2"/>
    <property type="match status" value="1"/>
</dbReference>
<proteinExistence type="predicted"/>
<accession>A0A430J7N1</accession>
<feature type="domain" description="SLH" evidence="2">
    <location>
        <begin position="500"/>
        <end position="561"/>
    </location>
</feature>
<gene>
    <name evidence="3" type="ORF">EJQ19_24890</name>
</gene>
<dbReference type="InterPro" id="IPR008964">
    <property type="entry name" value="Invasin/intimin_cell_adhesion"/>
</dbReference>
<dbReference type="OrthoDB" id="2480681at2"/>
<evidence type="ECO:0000313" key="4">
    <source>
        <dbReference type="Proteomes" id="UP000276128"/>
    </source>
</evidence>
<protein>
    <recommendedName>
        <fullName evidence="2">SLH domain-containing protein</fullName>
    </recommendedName>
</protein>
<dbReference type="InterPro" id="IPR051465">
    <property type="entry name" value="Cell_Envelope_Struct_Comp"/>
</dbReference>
<dbReference type="Gene3D" id="2.60.40.1080">
    <property type="match status" value="1"/>
</dbReference>
<dbReference type="Pfam" id="PF02368">
    <property type="entry name" value="Big_2"/>
    <property type="match status" value="1"/>
</dbReference>
<evidence type="ECO:0000256" key="1">
    <source>
        <dbReference type="SAM" id="MobiDB-lite"/>
    </source>
</evidence>
<dbReference type="Pfam" id="PF12733">
    <property type="entry name" value="Cadherin-like"/>
    <property type="match status" value="2"/>
</dbReference>
<name>A0A430J7N1_9BACL</name>
<dbReference type="InterPro" id="IPR003343">
    <property type="entry name" value="Big_2"/>
</dbReference>
<feature type="region of interest" description="Disordered" evidence="1">
    <location>
        <begin position="323"/>
        <end position="353"/>
    </location>
</feature>
<dbReference type="Pfam" id="PF00395">
    <property type="entry name" value="SLH"/>
    <property type="match status" value="3"/>
</dbReference>
<keyword evidence="4" id="KW-1185">Reference proteome</keyword>
<dbReference type="PROSITE" id="PS51272">
    <property type="entry name" value="SLH"/>
    <property type="match status" value="3"/>
</dbReference>
<evidence type="ECO:0000313" key="3">
    <source>
        <dbReference type="EMBL" id="RTE05543.1"/>
    </source>
</evidence>
<reference evidence="3 4" key="1">
    <citation type="submission" date="2018-12" db="EMBL/GenBank/DDBJ databases">
        <title>Bacillus ochoae sp. nov., Paenibacillus whitsoniae sp. nov., Paenibacillus spiritus sp. nov. Isolated from the Mars Exploration Rover during spacecraft assembly.</title>
        <authorList>
            <person name="Seuylemezian A."/>
            <person name="Vaishampayan P."/>
        </authorList>
    </citation>
    <scope>NUCLEOTIDE SEQUENCE [LARGE SCALE GENOMIC DNA]</scope>
    <source>
        <strain evidence="3 4">MER 54</strain>
    </source>
</reference>
<dbReference type="Proteomes" id="UP000276128">
    <property type="component" value="Unassembled WGS sequence"/>
</dbReference>
<dbReference type="EMBL" id="RXHU01000082">
    <property type="protein sequence ID" value="RTE05543.1"/>
    <property type="molecule type" value="Genomic_DNA"/>
</dbReference>